<organism evidence="3 4">
    <name type="scientific">Cytobacillus kochii</name>
    <dbReference type="NCBI Taxonomy" id="859143"/>
    <lineage>
        <taxon>Bacteria</taxon>
        <taxon>Bacillati</taxon>
        <taxon>Bacillota</taxon>
        <taxon>Bacilli</taxon>
        <taxon>Bacillales</taxon>
        <taxon>Bacillaceae</taxon>
        <taxon>Cytobacillus</taxon>
    </lineage>
</organism>
<dbReference type="Gene3D" id="3.50.50.60">
    <property type="entry name" value="FAD/NAD(P)-binding domain"/>
    <property type="match status" value="1"/>
</dbReference>
<evidence type="ECO:0000256" key="1">
    <source>
        <dbReference type="ARBA" id="ARBA00023002"/>
    </source>
</evidence>
<dbReference type="OrthoDB" id="9806565at2"/>
<dbReference type="EMBL" id="CP022983">
    <property type="protein sequence ID" value="ASV67308.1"/>
    <property type="molecule type" value="Genomic_DNA"/>
</dbReference>
<dbReference type="SUPFAM" id="SSF51905">
    <property type="entry name" value="FAD/NAD(P)-binding domain"/>
    <property type="match status" value="1"/>
</dbReference>
<dbReference type="GO" id="GO:0071949">
    <property type="term" value="F:FAD binding"/>
    <property type="evidence" value="ECO:0007669"/>
    <property type="project" value="InterPro"/>
</dbReference>
<name>A0A248TGI1_9BACI</name>
<dbReference type="Pfam" id="PF01494">
    <property type="entry name" value="FAD_binding_3"/>
    <property type="match status" value="1"/>
</dbReference>
<evidence type="ECO:0000313" key="3">
    <source>
        <dbReference type="EMBL" id="ASV67308.1"/>
    </source>
</evidence>
<dbReference type="KEGG" id="bko:CKF48_08230"/>
<dbReference type="PRINTS" id="PR00420">
    <property type="entry name" value="RNGMNOXGNASE"/>
</dbReference>
<dbReference type="InterPro" id="IPR036188">
    <property type="entry name" value="FAD/NAD-bd_sf"/>
</dbReference>
<dbReference type="InterPro" id="IPR050631">
    <property type="entry name" value="PheA/TfdB_FAD_monoxygenase"/>
</dbReference>
<evidence type="ECO:0000259" key="2">
    <source>
        <dbReference type="Pfam" id="PF01494"/>
    </source>
</evidence>
<gene>
    <name evidence="3" type="ORF">CKF48_08230</name>
</gene>
<sequence length="363" mass="41037">MDVNYDVCIVGAGPGGALLGYLLAKNGINVIVLERNENMDKEFRGEHLNHLGENVLKKYQLFDQVKQLGVLPMEGIEYWQNGRILRTVTPAPDERHVGIHVPQKHLLSVLLKESLQFSAYRLLTGTRATELMLSDGKVKGVKAKRKNGEEIMIHSSIVIGSDGRHSTIRKLAKIPFEKIEHDYDLLWAKFPAPQNWQPVIRQGLVNDHQLALFTQTNSYIQVGWNIDKGAFAEIRKQPVETYIEKLIQAFPDLQQSVLKYIQSWQDFILLNVQSCRCQTWVKDGLVLMGDAAHTMSPTGAFGLNSALIDAETLYPTIVKALAANDTSAACLNEFERYRRTDIESLQLEQQKMEASYREQFVSA</sequence>
<protein>
    <submittedName>
        <fullName evidence="3">FAD-binding protein</fullName>
    </submittedName>
</protein>
<dbReference type="AlphaFoldDB" id="A0A248TGI1"/>
<dbReference type="PANTHER" id="PTHR43476:SF5">
    <property type="entry name" value="FAD-DEPENDENT MONOOXYGENASE"/>
    <property type="match status" value="1"/>
</dbReference>
<dbReference type="Proteomes" id="UP000215137">
    <property type="component" value="Chromosome"/>
</dbReference>
<evidence type="ECO:0000313" key="4">
    <source>
        <dbReference type="Proteomes" id="UP000215137"/>
    </source>
</evidence>
<reference evidence="3 4" key="1">
    <citation type="submission" date="2017-08" db="EMBL/GenBank/DDBJ databases">
        <title>Complete Genome Sequence of Bacillus kochii Oregon-R-modENCODE STRAIN BDGP4, isolated from Drosophila melanogaster gut.</title>
        <authorList>
            <person name="Wan K.H."/>
            <person name="Yu C."/>
            <person name="Park S."/>
            <person name="Hammonds A.S."/>
            <person name="Booth B.W."/>
            <person name="Celniker S.E."/>
        </authorList>
    </citation>
    <scope>NUCLEOTIDE SEQUENCE [LARGE SCALE GENOMIC DNA]</scope>
    <source>
        <strain evidence="3 4">BDGP4</strain>
    </source>
</reference>
<dbReference type="GO" id="GO:0016491">
    <property type="term" value="F:oxidoreductase activity"/>
    <property type="evidence" value="ECO:0007669"/>
    <property type="project" value="UniProtKB-KW"/>
</dbReference>
<feature type="domain" description="FAD-binding" evidence="2">
    <location>
        <begin position="5"/>
        <end position="335"/>
    </location>
</feature>
<keyword evidence="4" id="KW-1185">Reference proteome</keyword>
<accession>A0A248TGI1</accession>
<dbReference type="PANTHER" id="PTHR43476">
    <property type="entry name" value="3-(3-HYDROXY-PHENYL)PROPIONATE/3-HYDROXYCINNAMIC ACID HYDROXYLASE"/>
    <property type="match status" value="1"/>
</dbReference>
<keyword evidence="1" id="KW-0560">Oxidoreductase</keyword>
<dbReference type="RefSeq" id="WP_095370882.1">
    <property type="nucleotide sequence ID" value="NZ_CP022983.1"/>
</dbReference>
<proteinExistence type="predicted"/>
<dbReference type="InterPro" id="IPR002938">
    <property type="entry name" value="FAD-bd"/>
</dbReference>